<comment type="caution">
    <text evidence="5">The sequence shown here is derived from an EMBL/GenBank/DDBJ whole genome shotgun (WGS) entry which is preliminary data.</text>
</comment>
<proteinExistence type="predicted"/>
<keyword evidence="1" id="KW-0805">Transcription regulation</keyword>
<dbReference type="InterPro" id="IPR018062">
    <property type="entry name" value="HTH_AraC-typ_CS"/>
</dbReference>
<accession>A0ABS7GM51</accession>
<evidence type="ECO:0000256" key="3">
    <source>
        <dbReference type="ARBA" id="ARBA00023163"/>
    </source>
</evidence>
<evidence type="ECO:0000313" key="5">
    <source>
        <dbReference type="EMBL" id="MBW9051059.1"/>
    </source>
</evidence>
<dbReference type="Pfam" id="PF12833">
    <property type="entry name" value="HTH_18"/>
    <property type="match status" value="1"/>
</dbReference>
<reference evidence="5 6" key="1">
    <citation type="journal article" date="2021" name="MBio">
        <title>Poor Competitiveness of Bradyrhizobium in Pigeon Pea Root Colonization in Indian Soils.</title>
        <authorList>
            <person name="Chalasani D."/>
            <person name="Basu A."/>
            <person name="Pullabhotla S.V.S.R.N."/>
            <person name="Jorrin B."/>
            <person name="Neal A.L."/>
            <person name="Poole P.S."/>
            <person name="Podile A.R."/>
            <person name="Tkacz A."/>
        </authorList>
    </citation>
    <scope>NUCLEOTIDE SEQUENCE [LARGE SCALE GENOMIC DNA]</scope>
    <source>
        <strain evidence="5 6">HU56</strain>
    </source>
</reference>
<dbReference type="Proteomes" id="UP000717752">
    <property type="component" value="Unassembled WGS sequence"/>
</dbReference>
<dbReference type="PANTHER" id="PTHR46796">
    <property type="entry name" value="HTH-TYPE TRANSCRIPTIONAL ACTIVATOR RHAS-RELATED"/>
    <property type="match status" value="1"/>
</dbReference>
<dbReference type="RefSeq" id="WP_220332599.1">
    <property type="nucleotide sequence ID" value="NZ_JAEUAK010000001.1"/>
</dbReference>
<dbReference type="Gene3D" id="1.10.10.60">
    <property type="entry name" value="Homeodomain-like"/>
    <property type="match status" value="2"/>
</dbReference>
<sequence>MSEPKAVGADIGASYGNALAKAFHLDAAALVGARSAGNSNIAAVRLRHGFPCQERSLHLEPLPAYNVAVQFRRVAHHETWLGSTSQFKGSLSRSSTMIVDLSEDPTTLLESSFDTAHIYLPRAALRTLVEREGGRATACINTAAVQEDAQLLHLCEIIAPFLETGESADDLFFEHVMLALSWHILNRYGLADCPFEAEGERLTPDRLRAAKEALLSLCPVLPLETIAEFVGLPPMRFVKAFERTTGETPAGWVKLQRIEKAKGLLFAGKTSLRDVAAACGYADQSHFTRAFATATGMTPGMWRIARR</sequence>
<dbReference type="PROSITE" id="PS00041">
    <property type="entry name" value="HTH_ARAC_FAMILY_1"/>
    <property type="match status" value="1"/>
</dbReference>
<dbReference type="EMBL" id="JAEUAK010000001">
    <property type="protein sequence ID" value="MBW9051059.1"/>
    <property type="molecule type" value="Genomic_DNA"/>
</dbReference>
<evidence type="ECO:0000256" key="2">
    <source>
        <dbReference type="ARBA" id="ARBA00023125"/>
    </source>
</evidence>
<dbReference type="PRINTS" id="PR00032">
    <property type="entry name" value="HTHARAC"/>
</dbReference>
<dbReference type="InterPro" id="IPR018060">
    <property type="entry name" value="HTH_AraC"/>
</dbReference>
<protein>
    <submittedName>
        <fullName evidence="5">Helix-turn-helix transcriptional regulator</fullName>
    </submittedName>
</protein>
<dbReference type="PANTHER" id="PTHR46796:SF14">
    <property type="entry name" value="TRANSCRIPTIONAL REGULATORY PROTEIN"/>
    <property type="match status" value="1"/>
</dbReference>
<keyword evidence="3" id="KW-0804">Transcription</keyword>
<gene>
    <name evidence="5" type="ORF">JNB85_01380</name>
</gene>
<organism evidence="5 6">
    <name type="scientific">Rhizobium mesosinicum</name>
    <dbReference type="NCBI Taxonomy" id="335017"/>
    <lineage>
        <taxon>Bacteria</taxon>
        <taxon>Pseudomonadati</taxon>
        <taxon>Pseudomonadota</taxon>
        <taxon>Alphaproteobacteria</taxon>
        <taxon>Hyphomicrobiales</taxon>
        <taxon>Rhizobiaceae</taxon>
        <taxon>Rhizobium/Agrobacterium group</taxon>
        <taxon>Rhizobium</taxon>
    </lineage>
</organism>
<name>A0ABS7GM51_9HYPH</name>
<evidence type="ECO:0000256" key="1">
    <source>
        <dbReference type="ARBA" id="ARBA00023015"/>
    </source>
</evidence>
<feature type="domain" description="HTH araC/xylS-type" evidence="4">
    <location>
        <begin position="205"/>
        <end position="305"/>
    </location>
</feature>
<keyword evidence="2" id="KW-0238">DNA-binding</keyword>
<dbReference type="SUPFAM" id="SSF46689">
    <property type="entry name" value="Homeodomain-like"/>
    <property type="match status" value="1"/>
</dbReference>
<dbReference type="InterPro" id="IPR009057">
    <property type="entry name" value="Homeodomain-like_sf"/>
</dbReference>
<dbReference type="PROSITE" id="PS01124">
    <property type="entry name" value="HTH_ARAC_FAMILY_2"/>
    <property type="match status" value="1"/>
</dbReference>
<keyword evidence="6" id="KW-1185">Reference proteome</keyword>
<evidence type="ECO:0000313" key="6">
    <source>
        <dbReference type="Proteomes" id="UP000717752"/>
    </source>
</evidence>
<dbReference type="InterPro" id="IPR050204">
    <property type="entry name" value="AraC_XylS_family_regulators"/>
</dbReference>
<evidence type="ECO:0000259" key="4">
    <source>
        <dbReference type="PROSITE" id="PS01124"/>
    </source>
</evidence>
<dbReference type="SMART" id="SM00342">
    <property type="entry name" value="HTH_ARAC"/>
    <property type="match status" value="1"/>
</dbReference>
<dbReference type="InterPro" id="IPR020449">
    <property type="entry name" value="Tscrpt_reg_AraC-type_HTH"/>
</dbReference>